<proteinExistence type="predicted"/>
<evidence type="ECO:0000313" key="1">
    <source>
        <dbReference type="EMBL" id="SES82735.1"/>
    </source>
</evidence>
<reference evidence="1 2" key="1">
    <citation type="submission" date="2016-10" db="EMBL/GenBank/DDBJ databases">
        <authorList>
            <person name="de Groot N.N."/>
        </authorList>
    </citation>
    <scope>NUCLEOTIDE SEQUENCE [LARGE SCALE GENOMIC DNA]</scope>
    <source>
        <strain evidence="1 2">DSM 1801</strain>
    </source>
</reference>
<name>A0A1H9ZNH9_9FIRM</name>
<organism evidence="1 2">
    <name type="scientific">[Clostridium] polysaccharolyticum</name>
    <dbReference type="NCBI Taxonomy" id="29364"/>
    <lineage>
        <taxon>Bacteria</taxon>
        <taxon>Bacillati</taxon>
        <taxon>Bacillota</taxon>
        <taxon>Clostridia</taxon>
        <taxon>Lachnospirales</taxon>
        <taxon>Lachnospiraceae</taxon>
    </lineage>
</organism>
<dbReference type="STRING" id="29364.SAMN04487772_1043"/>
<protein>
    <recommendedName>
        <fullName evidence="3">Acyl carrier protein</fullName>
    </recommendedName>
</protein>
<evidence type="ECO:0008006" key="3">
    <source>
        <dbReference type="Google" id="ProtNLM"/>
    </source>
</evidence>
<dbReference type="SUPFAM" id="SSF47336">
    <property type="entry name" value="ACP-like"/>
    <property type="match status" value="1"/>
</dbReference>
<dbReference type="AlphaFoldDB" id="A0A1H9ZNH9"/>
<accession>A0A1H9ZNH9</accession>
<sequence length="99" mass="11242">MKKDKDEKILGDNNLKEKGFLVMEKVKVCLLKKLNEMGIDSEFIDDMDVTTGELGLNSLDLVNLAATLFDEFGVRLRLLKRDDKKLKDICMEVAECCSL</sequence>
<dbReference type="InterPro" id="IPR006162">
    <property type="entry name" value="Ppantetheine_attach_site"/>
</dbReference>
<keyword evidence="2" id="KW-1185">Reference proteome</keyword>
<dbReference type="Gene3D" id="1.10.1200.10">
    <property type="entry name" value="ACP-like"/>
    <property type="match status" value="1"/>
</dbReference>
<dbReference type="PROSITE" id="PS00012">
    <property type="entry name" value="PHOSPHOPANTETHEINE"/>
    <property type="match status" value="1"/>
</dbReference>
<dbReference type="InterPro" id="IPR036736">
    <property type="entry name" value="ACP-like_sf"/>
</dbReference>
<dbReference type="RefSeq" id="WP_092476463.1">
    <property type="nucleotide sequence ID" value="NZ_FOHN01000004.1"/>
</dbReference>
<dbReference type="EMBL" id="FOHN01000004">
    <property type="protein sequence ID" value="SES82735.1"/>
    <property type="molecule type" value="Genomic_DNA"/>
</dbReference>
<dbReference type="Proteomes" id="UP000199800">
    <property type="component" value="Unassembled WGS sequence"/>
</dbReference>
<gene>
    <name evidence="1" type="ORF">SAMN04487772_1043</name>
</gene>
<evidence type="ECO:0000313" key="2">
    <source>
        <dbReference type="Proteomes" id="UP000199800"/>
    </source>
</evidence>